<comment type="caution">
    <text evidence="2">The sequence shown here is derived from an EMBL/GenBank/DDBJ whole genome shotgun (WGS) entry which is preliminary data.</text>
</comment>
<dbReference type="InterPro" id="IPR001509">
    <property type="entry name" value="Epimerase_deHydtase"/>
</dbReference>
<dbReference type="Pfam" id="PF01370">
    <property type="entry name" value="Epimerase"/>
    <property type="match status" value="1"/>
</dbReference>
<dbReference type="EMBL" id="LGUE01000008">
    <property type="protein sequence ID" value="KON82897.1"/>
    <property type="molecule type" value="Genomic_DNA"/>
</dbReference>
<dbReference type="Proteomes" id="UP000037405">
    <property type="component" value="Unassembled WGS sequence"/>
</dbReference>
<dbReference type="RefSeq" id="WP_053429547.1">
    <property type="nucleotide sequence ID" value="NZ_LGUE01000008.1"/>
</dbReference>
<gene>
    <name evidence="2" type="ORF">AF331_18805</name>
</gene>
<feature type="domain" description="NAD-dependent epimerase/dehydratase" evidence="1">
    <location>
        <begin position="6"/>
        <end position="204"/>
    </location>
</feature>
<evidence type="ECO:0000313" key="3">
    <source>
        <dbReference type="Proteomes" id="UP000037405"/>
    </source>
</evidence>
<dbReference type="InterPro" id="IPR050177">
    <property type="entry name" value="Lipid_A_modif_metabolic_enz"/>
</dbReference>
<dbReference type="SUPFAM" id="SSF51735">
    <property type="entry name" value="NAD(P)-binding Rossmann-fold domains"/>
    <property type="match status" value="1"/>
</dbReference>
<name>A0A0M0FZU1_9BACI</name>
<keyword evidence="3" id="KW-1185">Reference proteome</keyword>
<dbReference type="OrthoDB" id="9808602at2"/>
<dbReference type="PANTHER" id="PTHR43245">
    <property type="entry name" value="BIFUNCTIONAL POLYMYXIN RESISTANCE PROTEIN ARNA"/>
    <property type="match status" value="1"/>
</dbReference>
<organism evidence="2 3">
    <name type="scientific">Rossellomorea marisflavi</name>
    <dbReference type="NCBI Taxonomy" id="189381"/>
    <lineage>
        <taxon>Bacteria</taxon>
        <taxon>Bacillati</taxon>
        <taxon>Bacillota</taxon>
        <taxon>Bacilli</taxon>
        <taxon>Bacillales</taxon>
        <taxon>Bacillaceae</taxon>
        <taxon>Rossellomorea</taxon>
    </lineage>
</organism>
<protein>
    <submittedName>
        <fullName evidence="2">NAD-dependent epimerase</fullName>
    </submittedName>
</protein>
<dbReference type="PANTHER" id="PTHR43245:SF58">
    <property type="entry name" value="BLL5923 PROTEIN"/>
    <property type="match status" value="1"/>
</dbReference>
<dbReference type="PATRIC" id="fig|189381.12.peg.3267"/>
<dbReference type="AlphaFoldDB" id="A0A0M0FZU1"/>
<evidence type="ECO:0000313" key="2">
    <source>
        <dbReference type="EMBL" id="KON82897.1"/>
    </source>
</evidence>
<accession>A0A0M0FZU1</accession>
<dbReference type="InterPro" id="IPR036291">
    <property type="entry name" value="NAD(P)-bd_dom_sf"/>
</dbReference>
<reference evidence="3" key="1">
    <citation type="submission" date="2015-07" db="EMBL/GenBank/DDBJ databases">
        <title>Fjat-14235 jcm11544.</title>
        <authorList>
            <person name="Liu B."/>
            <person name="Wang J."/>
            <person name="Zhu Y."/>
            <person name="Liu G."/>
            <person name="Chen Q."/>
            <person name="Chen Z."/>
            <person name="Lan J."/>
            <person name="Che J."/>
            <person name="Ge C."/>
            <person name="Shi H."/>
            <person name="Pan Z."/>
            <person name="Liu X."/>
        </authorList>
    </citation>
    <scope>NUCLEOTIDE SEQUENCE [LARGE SCALE GENOMIC DNA]</scope>
    <source>
        <strain evidence="3">JCM 11544</strain>
    </source>
</reference>
<dbReference type="Gene3D" id="3.40.50.720">
    <property type="entry name" value="NAD(P)-binding Rossmann-like Domain"/>
    <property type="match status" value="1"/>
</dbReference>
<evidence type="ECO:0000259" key="1">
    <source>
        <dbReference type="Pfam" id="PF01370"/>
    </source>
</evidence>
<proteinExistence type="predicted"/>
<sequence>MNSKKVLITGKTSYIGKNLAHWLGHSPDEYSVECISLKDEEWKDKDFSIYDVIVHVAGIAHVSTDPNMEELYYKVNRDLTLETAKKAKAEGVKQFIFLSSIIVYGDGSMDKKVIDGNTMPTPSNFYGDSKLQGEKGLKLLDSANFKVVIIRPPMIFGKFSKGNYSKLAKLPFILPFFPDYPNYRSMLHIDNLCEFIKLMIDNFEKGIFFPQNKEYVRTSEMVRMIGYVHKKNIHLTKIFNPIIRVLTSKVLVFNKLFGNLIYEKSLSEYKDNYQIRDFKESIELTELKRRRK</sequence>